<proteinExistence type="predicted"/>
<accession>A0A2K8UA68</accession>
<dbReference type="Gene3D" id="3.40.50.2000">
    <property type="entry name" value="Glycogen Phosphorylase B"/>
    <property type="match status" value="2"/>
</dbReference>
<protein>
    <recommendedName>
        <fullName evidence="3">Glycosyltransferase subfamily 4-like N-terminal domain-containing protein</fullName>
    </recommendedName>
</protein>
<organism evidence="1 2">
    <name type="scientific">Candidatus Thiodictyon syntrophicum</name>
    <dbReference type="NCBI Taxonomy" id="1166950"/>
    <lineage>
        <taxon>Bacteria</taxon>
        <taxon>Pseudomonadati</taxon>
        <taxon>Pseudomonadota</taxon>
        <taxon>Gammaproteobacteria</taxon>
        <taxon>Chromatiales</taxon>
        <taxon>Chromatiaceae</taxon>
        <taxon>Thiodictyon</taxon>
    </lineage>
</organism>
<dbReference type="SUPFAM" id="SSF53756">
    <property type="entry name" value="UDP-Glycosyltransferase/glycogen phosphorylase"/>
    <property type="match status" value="1"/>
</dbReference>
<evidence type="ECO:0000313" key="1">
    <source>
        <dbReference type="EMBL" id="AUB82465.1"/>
    </source>
</evidence>
<dbReference type="KEGG" id="tsy:THSYN_16960"/>
<dbReference type="RefSeq" id="WP_100920192.1">
    <property type="nucleotide sequence ID" value="NZ_CP020370.1"/>
</dbReference>
<sequence length="369" mass="40389">MRILYVLFNAPPLHSGRARQALMLAAELNTRPGVRVQAISLDQGPTIPPPYPPPLRRRLDVWQAKRVWRAVLLCCLRERIQAVHFHGHNYVVHLTPLLRLLGIRVFLHMTQKGHDDPATLLDGRGSRLQRLALRQLSAWIVQNPDDLVAPARPRLVNIPNAVAPPRPRPPDTGGRTLVLSGVVCPRKGQLEVLRLFAALPEVVRAGLRLRLAGSLTDDYWEYDADYVAQCQAVAATIPQAALLGHLTKEQLLDELSAAHYFFAISGVEGLSNAYLECLNQGLLPIVYAHRHDPLFDTLGLTGDLIRIPADDPAAGAAALAAALAQGPWSERLALDLQARVAAGFGLTRIADRLLALYRDPGTALMTSPG</sequence>
<dbReference type="OrthoDB" id="9802525at2"/>
<keyword evidence="2" id="KW-1185">Reference proteome</keyword>
<gene>
    <name evidence="1" type="ORF">THSYN_16960</name>
</gene>
<dbReference type="AlphaFoldDB" id="A0A2K8UA68"/>
<dbReference type="Proteomes" id="UP000232638">
    <property type="component" value="Chromosome"/>
</dbReference>
<dbReference type="EMBL" id="CP020370">
    <property type="protein sequence ID" value="AUB82465.1"/>
    <property type="molecule type" value="Genomic_DNA"/>
</dbReference>
<reference evidence="1 2" key="1">
    <citation type="submission" date="2017-03" db="EMBL/GenBank/DDBJ databases">
        <title>Complete genome sequence of Candidatus 'Thiodictyon syntrophicum' sp. nov. strain Cad16T, a photolithoautotroph purple sulfur bacterium isolated from an alpine meromictic lake.</title>
        <authorList>
            <person name="Luedin S.M."/>
            <person name="Pothier J.F."/>
            <person name="Danza F."/>
            <person name="Storelli N."/>
            <person name="Wittwer M."/>
            <person name="Tonolla M."/>
        </authorList>
    </citation>
    <scope>NUCLEOTIDE SEQUENCE [LARGE SCALE GENOMIC DNA]</scope>
    <source>
        <strain evidence="1 2">Cad16T</strain>
    </source>
</reference>
<evidence type="ECO:0008006" key="3">
    <source>
        <dbReference type="Google" id="ProtNLM"/>
    </source>
</evidence>
<name>A0A2K8UA68_9GAMM</name>
<evidence type="ECO:0000313" key="2">
    <source>
        <dbReference type="Proteomes" id="UP000232638"/>
    </source>
</evidence>